<reference evidence="2 3" key="1">
    <citation type="submission" date="2021-06" db="EMBL/GenBank/DDBJ databases">
        <title>Caerostris darwini draft genome.</title>
        <authorList>
            <person name="Kono N."/>
            <person name="Arakawa K."/>
        </authorList>
    </citation>
    <scope>NUCLEOTIDE SEQUENCE [LARGE SCALE GENOMIC DNA]</scope>
</reference>
<feature type="region of interest" description="Disordered" evidence="1">
    <location>
        <begin position="22"/>
        <end position="68"/>
    </location>
</feature>
<dbReference type="Proteomes" id="UP001054837">
    <property type="component" value="Unassembled WGS sequence"/>
</dbReference>
<dbReference type="EMBL" id="BPLQ01011669">
    <property type="protein sequence ID" value="GIY59499.1"/>
    <property type="molecule type" value="Genomic_DNA"/>
</dbReference>
<evidence type="ECO:0000313" key="3">
    <source>
        <dbReference type="Proteomes" id="UP001054837"/>
    </source>
</evidence>
<organism evidence="2 3">
    <name type="scientific">Caerostris darwini</name>
    <dbReference type="NCBI Taxonomy" id="1538125"/>
    <lineage>
        <taxon>Eukaryota</taxon>
        <taxon>Metazoa</taxon>
        <taxon>Ecdysozoa</taxon>
        <taxon>Arthropoda</taxon>
        <taxon>Chelicerata</taxon>
        <taxon>Arachnida</taxon>
        <taxon>Araneae</taxon>
        <taxon>Araneomorphae</taxon>
        <taxon>Entelegynae</taxon>
        <taxon>Araneoidea</taxon>
        <taxon>Araneidae</taxon>
        <taxon>Caerostris</taxon>
    </lineage>
</organism>
<comment type="caution">
    <text evidence="2">The sequence shown here is derived from an EMBL/GenBank/DDBJ whole genome shotgun (WGS) entry which is preliminary data.</text>
</comment>
<dbReference type="AlphaFoldDB" id="A0AAV4UNZ8"/>
<proteinExistence type="predicted"/>
<gene>
    <name evidence="2" type="ORF">CDAR_528751</name>
</gene>
<sequence length="139" mass="15528">MCSTFPIWATTLSSERWNSFPKARPLLKGSGKRGQIFGDSPEPDVDSSSFKPKSHYATPTSPDKVKEEEKPAFTFSPFLCSTFPIWATTLSSERGYSLPKAQLLLKGRGKRGQIFEDSPRFPETNGDLFSRSCKKLAML</sequence>
<feature type="compositionally biased region" description="Polar residues" evidence="1">
    <location>
        <begin position="46"/>
        <end position="61"/>
    </location>
</feature>
<evidence type="ECO:0000256" key="1">
    <source>
        <dbReference type="SAM" id="MobiDB-lite"/>
    </source>
</evidence>
<accession>A0AAV4UNZ8</accession>
<name>A0AAV4UNZ8_9ARAC</name>
<keyword evidence="3" id="KW-1185">Reference proteome</keyword>
<protein>
    <submittedName>
        <fullName evidence="2">Uncharacterized protein</fullName>
    </submittedName>
</protein>
<evidence type="ECO:0000313" key="2">
    <source>
        <dbReference type="EMBL" id="GIY59499.1"/>
    </source>
</evidence>